<dbReference type="AlphaFoldDB" id="A0A813J3E3"/>
<evidence type="ECO:0000313" key="1">
    <source>
        <dbReference type="EMBL" id="CAE8661445.1"/>
    </source>
</evidence>
<accession>A0A813J3E3</accession>
<evidence type="ECO:0000313" key="2">
    <source>
        <dbReference type="Proteomes" id="UP000626109"/>
    </source>
</evidence>
<organism evidence="1 2">
    <name type="scientific">Polarella glacialis</name>
    <name type="common">Dinoflagellate</name>
    <dbReference type="NCBI Taxonomy" id="89957"/>
    <lineage>
        <taxon>Eukaryota</taxon>
        <taxon>Sar</taxon>
        <taxon>Alveolata</taxon>
        <taxon>Dinophyceae</taxon>
        <taxon>Suessiales</taxon>
        <taxon>Suessiaceae</taxon>
        <taxon>Polarella</taxon>
    </lineage>
</organism>
<name>A0A813J3E3_POLGL</name>
<sequence length="115" mass="13276">MRLENQAYLIKQMDEKGGRNGEDQYLTGIQSQIMERDTQEYNGVEKQKVIDRRLRNIEHSKEVTKQIQFKTEQSVPAMSKAEISMNKPLLKLVNRTLKARDANWNSSGGGYGEEE</sequence>
<dbReference type="Proteomes" id="UP000626109">
    <property type="component" value="Unassembled WGS sequence"/>
</dbReference>
<reference evidence="1" key="1">
    <citation type="submission" date="2021-02" db="EMBL/GenBank/DDBJ databases">
        <authorList>
            <person name="Dougan E. K."/>
            <person name="Rhodes N."/>
            <person name="Thang M."/>
            <person name="Chan C."/>
        </authorList>
    </citation>
    <scope>NUCLEOTIDE SEQUENCE</scope>
</reference>
<comment type="caution">
    <text evidence="1">The sequence shown here is derived from an EMBL/GenBank/DDBJ whole genome shotgun (WGS) entry which is preliminary data.</text>
</comment>
<protein>
    <submittedName>
        <fullName evidence="1">Uncharacterized protein</fullName>
    </submittedName>
</protein>
<proteinExistence type="predicted"/>
<dbReference type="EMBL" id="CAJNNW010017713">
    <property type="protein sequence ID" value="CAE8661445.1"/>
    <property type="molecule type" value="Genomic_DNA"/>
</dbReference>
<gene>
    <name evidence="1" type="ORF">PGLA2088_LOCUS14508</name>
</gene>